<dbReference type="VEuPathDB" id="FungiDB:RhiirFUN_014883"/>
<dbReference type="VEuPathDB" id="FungiDB:RhiirA1_450209"/>
<accession>A0A2N0NR15</accession>
<reference evidence="2 3" key="2">
    <citation type="submission" date="2017-09" db="EMBL/GenBank/DDBJ databases">
        <title>Extensive intraspecific genome diversity in a model arbuscular mycorrhizal fungus.</title>
        <authorList>
            <person name="Chen E.C."/>
            <person name="Morin E."/>
            <person name="Beaudet D."/>
            <person name="Noel J."/>
            <person name="Ndikumana S."/>
            <person name="Charron P."/>
            <person name="St-Onge C."/>
            <person name="Giorgi J."/>
            <person name="Grigoriev I.V."/>
            <person name="Roux C."/>
            <person name="Martin F.M."/>
            <person name="Corradi N."/>
        </authorList>
    </citation>
    <scope>NUCLEOTIDE SEQUENCE [LARGE SCALE GENOMIC DNA]</scope>
    <source>
        <strain evidence="2 3">A5</strain>
    </source>
</reference>
<dbReference type="AlphaFoldDB" id="A0A2N0NR15"/>
<dbReference type="EMBL" id="LLXJ01003484">
    <property type="protein sequence ID" value="PKB97006.1"/>
    <property type="molecule type" value="Genomic_DNA"/>
</dbReference>
<feature type="domain" description="DDE-1" evidence="1">
    <location>
        <begin position="3"/>
        <end position="56"/>
    </location>
</feature>
<evidence type="ECO:0000259" key="1">
    <source>
        <dbReference type="Pfam" id="PF03184"/>
    </source>
</evidence>
<proteinExistence type="predicted"/>
<organism evidence="2 3">
    <name type="scientific">Rhizophagus irregularis</name>
    <dbReference type="NCBI Taxonomy" id="588596"/>
    <lineage>
        <taxon>Eukaryota</taxon>
        <taxon>Fungi</taxon>
        <taxon>Fungi incertae sedis</taxon>
        <taxon>Mucoromycota</taxon>
        <taxon>Glomeromycotina</taxon>
        <taxon>Glomeromycetes</taxon>
        <taxon>Glomerales</taxon>
        <taxon>Glomeraceae</taxon>
        <taxon>Rhizophagus</taxon>
    </lineage>
</organism>
<protein>
    <recommendedName>
        <fullName evidence="1">DDE-1 domain-containing protein</fullName>
    </recommendedName>
</protein>
<name>A0A2N0NR15_9GLOM</name>
<dbReference type="GO" id="GO:0003676">
    <property type="term" value="F:nucleic acid binding"/>
    <property type="evidence" value="ECO:0007669"/>
    <property type="project" value="InterPro"/>
</dbReference>
<evidence type="ECO:0000313" key="3">
    <source>
        <dbReference type="Proteomes" id="UP000232722"/>
    </source>
</evidence>
<dbReference type="InterPro" id="IPR004875">
    <property type="entry name" value="DDE_SF_endonuclease_dom"/>
</dbReference>
<gene>
    <name evidence="2" type="ORF">RhiirA5_433878</name>
</gene>
<dbReference type="Pfam" id="PF03184">
    <property type="entry name" value="DDE_1"/>
    <property type="match status" value="1"/>
</dbReference>
<dbReference type="Proteomes" id="UP000232722">
    <property type="component" value="Unassembled WGS sequence"/>
</dbReference>
<evidence type="ECO:0000313" key="2">
    <source>
        <dbReference type="EMBL" id="PKB97006.1"/>
    </source>
</evidence>
<comment type="caution">
    <text evidence="2">The sequence shown here is derived from an EMBL/GenBank/DDBJ whole genome shotgun (WGS) entry which is preliminary data.</text>
</comment>
<reference evidence="2 3" key="1">
    <citation type="submission" date="2016-04" db="EMBL/GenBank/DDBJ databases">
        <title>Genome analyses suggest a sexual origin of heterokaryosis in a supposedly ancient asexual fungus.</title>
        <authorList>
            <person name="Ropars J."/>
            <person name="Sedzielewska K."/>
            <person name="Noel J."/>
            <person name="Charron P."/>
            <person name="Farinelli L."/>
            <person name="Marton T."/>
            <person name="Kruger M."/>
            <person name="Pelin A."/>
            <person name="Brachmann A."/>
            <person name="Corradi N."/>
        </authorList>
    </citation>
    <scope>NUCLEOTIDE SEQUENCE [LARGE SCALE GENOMIC DNA]</scope>
    <source>
        <strain evidence="2 3">A5</strain>
    </source>
</reference>
<sequence>MKRQNRKIFLLVVPVHSVSNSELLTNITIHYLPSNTIAHLQPADTGIINSFKQNDDDNLNEIKEIQKLLDQYSNFTFGELMSAKEFILIDDNNNYGEEILDEDIVNMVKSNEMDLIEEELVLQPKISTSKALASLDKVSFLFLIIHLILLL</sequence>